<feature type="domain" description="HTH luxR-type" evidence="6">
    <location>
        <begin position="148"/>
        <end position="213"/>
    </location>
</feature>
<comment type="caution">
    <text evidence="8">The sequence shown here is derived from an EMBL/GenBank/DDBJ whole genome shotgun (WGS) entry which is preliminary data.</text>
</comment>
<evidence type="ECO:0000313" key="8">
    <source>
        <dbReference type="EMBL" id="HJF92434.1"/>
    </source>
</evidence>
<dbReference type="GO" id="GO:0003677">
    <property type="term" value="F:DNA binding"/>
    <property type="evidence" value="ECO:0007669"/>
    <property type="project" value="UniProtKB-KW"/>
</dbReference>
<dbReference type="PROSITE" id="PS50110">
    <property type="entry name" value="RESPONSE_REGULATORY"/>
    <property type="match status" value="1"/>
</dbReference>
<dbReference type="InterPro" id="IPR039420">
    <property type="entry name" value="WalR-like"/>
</dbReference>
<dbReference type="InterPro" id="IPR001789">
    <property type="entry name" value="Sig_transdc_resp-reg_receiver"/>
</dbReference>
<keyword evidence="2" id="KW-0805">Transcription regulation</keyword>
<sequence>MEEDKTLAEVLVVDDHSLILEGICRVLNRIPCVRVADAVTSGTQASALISRRDYDLYILDVSLPDMSGFDLITLIRRVNPDARIIINTMHEEIWMINRLAQSGVNAILLKSADSSEMEAAVPCVLAGDTYTCPRFESIRQKLHRSSSRLSAKDKPTNRELEVLRAIARGMSTLEIAAAMNITGNTVETFRRRLISKFDAKNSIDLIMKAIAGGWIDVQ</sequence>
<evidence type="ECO:0000256" key="3">
    <source>
        <dbReference type="ARBA" id="ARBA00023125"/>
    </source>
</evidence>
<dbReference type="CDD" id="cd06170">
    <property type="entry name" value="LuxR_C_like"/>
    <property type="match status" value="1"/>
</dbReference>
<dbReference type="PRINTS" id="PR00038">
    <property type="entry name" value="HTHLUXR"/>
</dbReference>
<name>A0A921HWT6_9BACT</name>
<dbReference type="Pfam" id="PF00072">
    <property type="entry name" value="Response_reg"/>
    <property type="match status" value="1"/>
</dbReference>
<keyword evidence="3" id="KW-0238">DNA-binding</keyword>
<dbReference type="GO" id="GO:0000160">
    <property type="term" value="P:phosphorelay signal transduction system"/>
    <property type="evidence" value="ECO:0007669"/>
    <property type="project" value="InterPro"/>
</dbReference>
<evidence type="ECO:0000256" key="1">
    <source>
        <dbReference type="ARBA" id="ARBA00022553"/>
    </source>
</evidence>
<evidence type="ECO:0000256" key="5">
    <source>
        <dbReference type="PROSITE-ProRule" id="PRU00169"/>
    </source>
</evidence>
<dbReference type="InterPro" id="IPR011006">
    <property type="entry name" value="CheY-like_superfamily"/>
</dbReference>
<feature type="domain" description="Response regulatory" evidence="7">
    <location>
        <begin position="9"/>
        <end position="125"/>
    </location>
</feature>
<dbReference type="PROSITE" id="PS50043">
    <property type="entry name" value="HTH_LUXR_2"/>
    <property type="match status" value="1"/>
</dbReference>
<evidence type="ECO:0000313" key="9">
    <source>
        <dbReference type="Proteomes" id="UP000717835"/>
    </source>
</evidence>
<dbReference type="InterPro" id="IPR016032">
    <property type="entry name" value="Sig_transdc_resp-reg_C-effctor"/>
</dbReference>
<dbReference type="CDD" id="cd17535">
    <property type="entry name" value="REC_NarL-like"/>
    <property type="match status" value="1"/>
</dbReference>
<dbReference type="AlphaFoldDB" id="A0A921HWT6"/>
<proteinExistence type="predicted"/>
<dbReference type="Gene3D" id="1.10.10.10">
    <property type="entry name" value="Winged helix-like DNA-binding domain superfamily/Winged helix DNA-binding domain"/>
    <property type="match status" value="1"/>
</dbReference>
<dbReference type="PANTHER" id="PTHR43214:SF41">
    <property type="entry name" value="NITRATE_NITRITE RESPONSE REGULATOR PROTEIN NARP"/>
    <property type="match status" value="1"/>
</dbReference>
<evidence type="ECO:0000259" key="7">
    <source>
        <dbReference type="PROSITE" id="PS50110"/>
    </source>
</evidence>
<dbReference type="SUPFAM" id="SSF52172">
    <property type="entry name" value="CheY-like"/>
    <property type="match status" value="1"/>
</dbReference>
<keyword evidence="4" id="KW-0804">Transcription</keyword>
<dbReference type="EMBL" id="DYVX01000071">
    <property type="protein sequence ID" value="HJF92434.1"/>
    <property type="molecule type" value="Genomic_DNA"/>
</dbReference>
<dbReference type="Pfam" id="PF00196">
    <property type="entry name" value="GerE"/>
    <property type="match status" value="1"/>
</dbReference>
<evidence type="ECO:0000256" key="4">
    <source>
        <dbReference type="ARBA" id="ARBA00023163"/>
    </source>
</evidence>
<dbReference type="InterPro" id="IPR058245">
    <property type="entry name" value="NreC/VraR/RcsB-like_REC"/>
</dbReference>
<gene>
    <name evidence="8" type="ORF">K8W02_08640</name>
</gene>
<dbReference type="SUPFAM" id="SSF46894">
    <property type="entry name" value="C-terminal effector domain of the bipartite response regulators"/>
    <property type="match status" value="1"/>
</dbReference>
<feature type="modified residue" description="4-aspartylphosphate" evidence="5">
    <location>
        <position position="60"/>
    </location>
</feature>
<dbReference type="Proteomes" id="UP000717835">
    <property type="component" value="Unassembled WGS sequence"/>
</dbReference>
<keyword evidence="1 5" id="KW-0597">Phosphoprotein</keyword>
<dbReference type="GO" id="GO:0006355">
    <property type="term" value="P:regulation of DNA-templated transcription"/>
    <property type="evidence" value="ECO:0007669"/>
    <property type="project" value="InterPro"/>
</dbReference>
<accession>A0A921HWT6</accession>
<dbReference type="RefSeq" id="WP_276828032.1">
    <property type="nucleotide sequence ID" value="NZ_CALUIP010000038.1"/>
</dbReference>
<dbReference type="SMART" id="SM00448">
    <property type="entry name" value="REC"/>
    <property type="match status" value="1"/>
</dbReference>
<reference evidence="8" key="1">
    <citation type="journal article" date="2021" name="PeerJ">
        <title>Extensive microbial diversity within the chicken gut microbiome revealed by metagenomics and culture.</title>
        <authorList>
            <person name="Gilroy R."/>
            <person name="Ravi A."/>
            <person name="Getino M."/>
            <person name="Pursley I."/>
            <person name="Horton D.L."/>
            <person name="Alikhan N.F."/>
            <person name="Baker D."/>
            <person name="Gharbi K."/>
            <person name="Hall N."/>
            <person name="Watson M."/>
            <person name="Adriaenssens E.M."/>
            <person name="Foster-Nyarko E."/>
            <person name="Jarju S."/>
            <person name="Secka A."/>
            <person name="Antonio M."/>
            <person name="Oren A."/>
            <person name="Chaudhuri R.R."/>
            <person name="La Ragione R."/>
            <person name="Hildebrand F."/>
            <person name="Pallen M.J."/>
        </authorList>
    </citation>
    <scope>NUCLEOTIDE SEQUENCE</scope>
    <source>
        <strain evidence="8">CHK55-1828</strain>
    </source>
</reference>
<reference evidence="8" key="2">
    <citation type="submission" date="2021-09" db="EMBL/GenBank/DDBJ databases">
        <authorList>
            <person name="Gilroy R."/>
        </authorList>
    </citation>
    <scope>NUCLEOTIDE SEQUENCE</scope>
    <source>
        <strain evidence="8">CHK55-1828</strain>
    </source>
</reference>
<dbReference type="InterPro" id="IPR000792">
    <property type="entry name" value="Tscrpt_reg_LuxR_C"/>
</dbReference>
<evidence type="ECO:0000259" key="6">
    <source>
        <dbReference type="PROSITE" id="PS50043"/>
    </source>
</evidence>
<dbReference type="Gene3D" id="3.40.50.2300">
    <property type="match status" value="1"/>
</dbReference>
<dbReference type="PANTHER" id="PTHR43214">
    <property type="entry name" value="TWO-COMPONENT RESPONSE REGULATOR"/>
    <property type="match status" value="1"/>
</dbReference>
<dbReference type="InterPro" id="IPR036388">
    <property type="entry name" value="WH-like_DNA-bd_sf"/>
</dbReference>
<organism evidence="8 9">
    <name type="scientific">Mediterranea massiliensis</name>
    <dbReference type="NCBI Taxonomy" id="1841865"/>
    <lineage>
        <taxon>Bacteria</taxon>
        <taxon>Pseudomonadati</taxon>
        <taxon>Bacteroidota</taxon>
        <taxon>Bacteroidia</taxon>
        <taxon>Bacteroidales</taxon>
        <taxon>Bacteroidaceae</taxon>
        <taxon>Mediterranea</taxon>
    </lineage>
</organism>
<dbReference type="SMART" id="SM00421">
    <property type="entry name" value="HTH_LUXR"/>
    <property type="match status" value="1"/>
</dbReference>
<evidence type="ECO:0000256" key="2">
    <source>
        <dbReference type="ARBA" id="ARBA00023015"/>
    </source>
</evidence>
<protein>
    <submittedName>
        <fullName evidence="8">Response regulator transcription factor</fullName>
    </submittedName>
</protein>
<dbReference type="PROSITE" id="PS00622">
    <property type="entry name" value="HTH_LUXR_1"/>
    <property type="match status" value="1"/>
</dbReference>